<dbReference type="RefSeq" id="WP_166855936.1">
    <property type="nucleotide sequence ID" value="NZ_JAAQOM010000001.1"/>
</dbReference>
<evidence type="ECO:0008006" key="4">
    <source>
        <dbReference type="Google" id="ProtNLM"/>
    </source>
</evidence>
<evidence type="ECO:0000256" key="1">
    <source>
        <dbReference type="SAM" id="SignalP"/>
    </source>
</evidence>
<evidence type="ECO:0000313" key="3">
    <source>
        <dbReference type="Proteomes" id="UP000716322"/>
    </source>
</evidence>
<gene>
    <name evidence="2" type="ORF">HAV22_01955</name>
</gene>
<protein>
    <recommendedName>
        <fullName evidence="4">Secreted protein</fullName>
    </recommendedName>
</protein>
<name>A0ABX0P5B4_9BURK</name>
<sequence>MRAFRAVAAGVLILTLHCIAQAGAGPKWKLDIPNPDLPQDPLCDRLQKVVDDYFHRYPKLPAVCIGTALGGAFDLPPWEPIAYPGRNFAAVIEKYMQVFSQDFFADQDAGKPVEDMYFYRADVTRKEGGAFFVWRGKFDDPITPYQNVPGAVKTILQYRVPNPLGGCVSKPDRDFNEHLILMTPDLSRPLKLEDSTARNLLVDSSLRLHNGQPILISGPDVYSQSPIGFIPICSFKKK</sequence>
<dbReference type="EMBL" id="JAAQOM010000001">
    <property type="protein sequence ID" value="NIA52418.1"/>
    <property type="molecule type" value="Genomic_DNA"/>
</dbReference>
<reference evidence="2 3" key="1">
    <citation type="submission" date="2020-03" db="EMBL/GenBank/DDBJ databases">
        <title>Genome sequence of strain Massilia sp. TW-1.</title>
        <authorList>
            <person name="Chaudhary D.K."/>
        </authorList>
    </citation>
    <scope>NUCLEOTIDE SEQUENCE [LARGE SCALE GENOMIC DNA]</scope>
    <source>
        <strain evidence="2 3">TW-1</strain>
    </source>
</reference>
<feature type="chain" id="PRO_5046010640" description="Secreted protein" evidence="1">
    <location>
        <begin position="23"/>
        <end position="238"/>
    </location>
</feature>
<dbReference type="Proteomes" id="UP000716322">
    <property type="component" value="Unassembled WGS sequence"/>
</dbReference>
<accession>A0ABX0P5B4</accession>
<keyword evidence="3" id="KW-1185">Reference proteome</keyword>
<organism evidence="2 3">
    <name type="scientific">Telluria antibiotica</name>
    <dbReference type="NCBI Taxonomy" id="2717319"/>
    <lineage>
        <taxon>Bacteria</taxon>
        <taxon>Pseudomonadati</taxon>
        <taxon>Pseudomonadota</taxon>
        <taxon>Betaproteobacteria</taxon>
        <taxon>Burkholderiales</taxon>
        <taxon>Oxalobacteraceae</taxon>
        <taxon>Telluria group</taxon>
        <taxon>Telluria</taxon>
    </lineage>
</organism>
<proteinExistence type="predicted"/>
<evidence type="ECO:0000313" key="2">
    <source>
        <dbReference type="EMBL" id="NIA52418.1"/>
    </source>
</evidence>
<comment type="caution">
    <text evidence="2">The sequence shown here is derived from an EMBL/GenBank/DDBJ whole genome shotgun (WGS) entry which is preliminary data.</text>
</comment>
<keyword evidence="1" id="KW-0732">Signal</keyword>
<feature type="signal peptide" evidence="1">
    <location>
        <begin position="1"/>
        <end position="22"/>
    </location>
</feature>